<accession>A0A1V1NXE7</accession>
<dbReference type="EMBL" id="ATBP01001485">
    <property type="protein sequence ID" value="ETR67243.1"/>
    <property type="molecule type" value="Genomic_DNA"/>
</dbReference>
<dbReference type="AlphaFoldDB" id="A0A1V1NXE7"/>
<gene>
    <name evidence="1" type="ORF">OMM_11811</name>
</gene>
<feature type="non-terminal residue" evidence="1">
    <location>
        <position position="1"/>
    </location>
</feature>
<feature type="non-terminal residue" evidence="1">
    <location>
        <position position="734"/>
    </location>
</feature>
<evidence type="ECO:0000313" key="2">
    <source>
        <dbReference type="Proteomes" id="UP000189670"/>
    </source>
</evidence>
<organism evidence="1 2">
    <name type="scientific">Candidatus Magnetoglobus multicellularis str. Araruama</name>
    <dbReference type="NCBI Taxonomy" id="890399"/>
    <lineage>
        <taxon>Bacteria</taxon>
        <taxon>Pseudomonadati</taxon>
        <taxon>Thermodesulfobacteriota</taxon>
        <taxon>Desulfobacteria</taxon>
        <taxon>Desulfobacterales</taxon>
        <taxon>Desulfobacteraceae</taxon>
        <taxon>Candidatus Magnetoglobus</taxon>
    </lineage>
</organism>
<evidence type="ECO:0000313" key="1">
    <source>
        <dbReference type="EMBL" id="ETR67243.1"/>
    </source>
</evidence>
<protein>
    <submittedName>
        <fullName evidence="1">Uncharacterized protein</fullName>
    </submittedName>
</protein>
<dbReference type="InterPro" id="IPR011049">
    <property type="entry name" value="Serralysin-like_metalloprot_C"/>
</dbReference>
<dbReference type="Proteomes" id="UP000189670">
    <property type="component" value="Unassembled WGS sequence"/>
</dbReference>
<dbReference type="SUPFAM" id="SSF51120">
    <property type="entry name" value="beta-Roll"/>
    <property type="match status" value="1"/>
</dbReference>
<reference evidence="2" key="1">
    <citation type="submission" date="2012-11" db="EMBL/GenBank/DDBJ databases">
        <authorList>
            <person name="Lucero-Rivera Y.E."/>
            <person name="Tovar-Ramirez D."/>
        </authorList>
    </citation>
    <scope>NUCLEOTIDE SEQUENCE [LARGE SCALE GENOMIC DNA]</scope>
    <source>
        <strain evidence="2">Araruama</strain>
    </source>
</reference>
<comment type="caution">
    <text evidence="1">The sequence shown here is derived from an EMBL/GenBank/DDBJ whole genome shotgun (WGS) entry which is preliminary data.</text>
</comment>
<sequence length="734" mass="78813">DIVYLQAGESYVNTGEGTDEIHIERGAHEVQAGAGDDLIYIKEGQHTLSGDEGYDIAYLAISSEKEIELKNHQFVYDDIIINVSDTLDMLSVEDDADSTLITSEDHNWGGAGLSLKSEGMIDISAADFVLPKGHLALEGFGIIGDINTEVDTLTIVNKGLAANANIIVKEKDDLQIAGNFNDNAGLVTDHGKIDVILENSDSLLTHRSGKITTGTSGQDISIQADDIDFRAGQDSVSGLGKITITAISDDLTYRVGSAAQTRYGNDYSGGEKDHAMDLSTRDIDALKDGFTQIEIGDDNAKSSMYIGDLEDITFENYLHYKVNGDGVPIQNTTGDPQTYFEDTEFNAKLTEETHLKAGHVRVVGDAQSYETLTIDANLLEIKRANVNNPTQYDSGITASQIILNVKEQMIASGWLIGQDLIDINILETNGTNVLISYNDGLNSFTADQGSSILTTGDNSSIDIDAKASIRLAAGIETKGKNSSITMKSDQGFTVLEGAVISVQADDSTIDLSAGSQFHLDSGAAILSGAEYVSTDGTLTPVKTADNTSISLSSSGEMKLSGSILSAGAISLSATGTTYNHAEYFDTIPGKTLATTTPDAQLIIDLRNGIIPKSLKNLLDENNIVIKDSSTLTATEDYTPFEKLTTEQQTALAEKLGYTVYEPTTYYKPDAAEDKRLISTFIQGLVPDYNNADIDWGEVEAPLAETSFEDLTQDQKDVVIAALGYAVYEGTVYYN</sequence>
<proteinExistence type="predicted"/>
<name>A0A1V1NXE7_9BACT</name>